<reference evidence="1 2" key="1">
    <citation type="journal article" date="2018" name="Front. Plant Sci.">
        <title>Red Clover (Trifolium pratense) and Zigzag Clover (T. medium) - A Picture of Genomic Similarities and Differences.</title>
        <authorList>
            <person name="Dluhosova J."/>
            <person name="Istvanek J."/>
            <person name="Nedelnik J."/>
            <person name="Repkova J."/>
        </authorList>
    </citation>
    <scope>NUCLEOTIDE SEQUENCE [LARGE SCALE GENOMIC DNA]</scope>
    <source>
        <strain evidence="2">cv. 10/8</strain>
        <tissue evidence="1">Leaf</tissue>
    </source>
</reference>
<evidence type="ECO:0000313" key="2">
    <source>
        <dbReference type="Proteomes" id="UP000265520"/>
    </source>
</evidence>
<accession>A0A392VGD7</accession>
<feature type="non-terminal residue" evidence="1">
    <location>
        <position position="71"/>
    </location>
</feature>
<proteinExistence type="predicted"/>
<feature type="non-terminal residue" evidence="1">
    <location>
        <position position="1"/>
    </location>
</feature>
<dbReference type="EMBL" id="LXQA011143315">
    <property type="protein sequence ID" value="MCI86533.1"/>
    <property type="molecule type" value="Genomic_DNA"/>
</dbReference>
<organism evidence="1 2">
    <name type="scientific">Trifolium medium</name>
    <dbReference type="NCBI Taxonomy" id="97028"/>
    <lineage>
        <taxon>Eukaryota</taxon>
        <taxon>Viridiplantae</taxon>
        <taxon>Streptophyta</taxon>
        <taxon>Embryophyta</taxon>
        <taxon>Tracheophyta</taxon>
        <taxon>Spermatophyta</taxon>
        <taxon>Magnoliopsida</taxon>
        <taxon>eudicotyledons</taxon>
        <taxon>Gunneridae</taxon>
        <taxon>Pentapetalae</taxon>
        <taxon>rosids</taxon>
        <taxon>fabids</taxon>
        <taxon>Fabales</taxon>
        <taxon>Fabaceae</taxon>
        <taxon>Papilionoideae</taxon>
        <taxon>50 kb inversion clade</taxon>
        <taxon>NPAAA clade</taxon>
        <taxon>Hologalegina</taxon>
        <taxon>IRL clade</taxon>
        <taxon>Trifolieae</taxon>
        <taxon>Trifolium</taxon>
    </lineage>
</organism>
<sequence length="71" mass="7985">AGQMKKLMNEEALVFMIFASLITEEKPEAEELPVVKEFLDVFPDDFSDQPPEREVEFAIDVAPGTRPISMA</sequence>
<name>A0A392VGD7_9FABA</name>
<dbReference type="AlphaFoldDB" id="A0A392VGD7"/>
<keyword evidence="2" id="KW-1185">Reference proteome</keyword>
<comment type="caution">
    <text evidence="1">The sequence shown here is derived from an EMBL/GenBank/DDBJ whole genome shotgun (WGS) entry which is preliminary data.</text>
</comment>
<evidence type="ECO:0000313" key="1">
    <source>
        <dbReference type="EMBL" id="MCI86533.1"/>
    </source>
</evidence>
<dbReference type="Proteomes" id="UP000265520">
    <property type="component" value="Unassembled WGS sequence"/>
</dbReference>
<protein>
    <submittedName>
        <fullName evidence="1">Cellular nucleic acid-binding protein</fullName>
    </submittedName>
</protein>